<keyword evidence="1 5" id="KW-0479">Metal-binding</keyword>
<feature type="region of interest" description="Disordered" evidence="6">
    <location>
        <begin position="1"/>
        <end position="83"/>
    </location>
</feature>
<feature type="binding site" evidence="4">
    <location>
        <position position="185"/>
    </location>
    <ligand>
        <name>AMP</name>
        <dbReference type="ChEBI" id="CHEBI:456215"/>
    </ligand>
</feature>
<evidence type="ECO:0000313" key="8">
    <source>
        <dbReference type="EMBL" id="CBY23105.1"/>
    </source>
</evidence>
<dbReference type="PANTHER" id="PTHR11347">
    <property type="entry name" value="CYCLIC NUCLEOTIDE PHOSPHODIESTERASE"/>
    <property type="match status" value="1"/>
</dbReference>
<dbReference type="PROSITE" id="PS00126">
    <property type="entry name" value="PDEASE_I_1"/>
    <property type="match status" value="1"/>
</dbReference>
<dbReference type="SUPFAM" id="SSF109604">
    <property type="entry name" value="HD-domain/PDEase-like"/>
    <property type="match status" value="1"/>
</dbReference>
<reference evidence="8" key="1">
    <citation type="journal article" date="2010" name="Science">
        <title>Plasticity of animal genome architecture unmasked by rapid evolution of a pelagic tunicate.</title>
        <authorList>
            <person name="Denoeud F."/>
            <person name="Henriet S."/>
            <person name="Mungpakdee S."/>
            <person name="Aury J.M."/>
            <person name="Da Silva C."/>
            <person name="Brinkmann H."/>
            <person name="Mikhaleva J."/>
            <person name="Olsen L.C."/>
            <person name="Jubin C."/>
            <person name="Canestro C."/>
            <person name="Bouquet J.M."/>
            <person name="Danks G."/>
            <person name="Poulain J."/>
            <person name="Campsteijn C."/>
            <person name="Adamski M."/>
            <person name="Cross I."/>
            <person name="Yadetie F."/>
            <person name="Muffato M."/>
            <person name="Louis A."/>
            <person name="Butcher S."/>
            <person name="Tsagkogeorga G."/>
            <person name="Konrad A."/>
            <person name="Singh S."/>
            <person name="Jensen M.F."/>
            <person name="Cong E.H."/>
            <person name="Eikeseth-Otteraa H."/>
            <person name="Noel B."/>
            <person name="Anthouard V."/>
            <person name="Porcel B.M."/>
            <person name="Kachouri-Lafond R."/>
            <person name="Nishino A."/>
            <person name="Ugolini M."/>
            <person name="Chourrout P."/>
            <person name="Nishida H."/>
            <person name="Aasland R."/>
            <person name="Huzurbazar S."/>
            <person name="Westhof E."/>
            <person name="Delsuc F."/>
            <person name="Lehrach H."/>
            <person name="Reinhardt R."/>
            <person name="Weissenbach J."/>
            <person name="Roy S.W."/>
            <person name="Artiguenave F."/>
            <person name="Postlethwait J.H."/>
            <person name="Manak J.R."/>
            <person name="Thompson E.M."/>
            <person name="Jaillon O."/>
            <person name="Du Pasquier L."/>
            <person name="Boudinot P."/>
            <person name="Liberles D.A."/>
            <person name="Volff J.N."/>
            <person name="Philippe H."/>
            <person name="Lenhard B."/>
            <person name="Roest Crollius H."/>
            <person name="Wincker P."/>
            <person name="Chourrout D."/>
        </authorList>
    </citation>
    <scope>NUCLEOTIDE SEQUENCE [LARGE SCALE GENOMIC DNA]</scope>
</reference>
<accession>E4X007</accession>
<dbReference type="InParanoid" id="E4X007"/>
<proteinExistence type="predicted"/>
<dbReference type="Pfam" id="PF00233">
    <property type="entry name" value="PDEase_I"/>
    <property type="match status" value="1"/>
</dbReference>
<dbReference type="Proteomes" id="UP000001307">
    <property type="component" value="Unassembled WGS sequence"/>
</dbReference>
<dbReference type="GO" id="GO:0007165">
    <property type="term" value="P:signal transduction"/>
    <property type="evidence" value="ECO:0007669"/>
    <property type="project" value="InterPro"/>
</dbReference>
<keyword evidence="9" id="KW-1185">Reference proteome</keyword>
<dbReference type="SMART" id="SM00471">
    <property type="entry name" value="HDc"/>
    <property type="match status" value="1"/>
</dbReference>
<feature type="binding site" evidence="5">
    <location>
        <position position="286"/>
    </location>
    <ligand>
        <name>Zn(2+)</name>
        <dbReference type="ChEBI" id="CHEBI:29105"/>
        <label>1</label>
    </ligand>
</feature>
<dbReference type="InterPro" id="IPR003607">
    <property type="entry name" value="HD/PDEase_dom"/>
</dbReference>
<dbReference type="Gene3D" id="1.10.1300.10">
    <property type="entry name" value="3'5'-cyclic nucleotide phosphodiesterase, catalytic domain"/>
    <property type="match status" value="1"/>
</dbReference>
<evidence type="ECO:0000256" key="2">
    <source>
        <dbReference type="ARBA" id="ARBA00022801"/>
    </source>
</evidence>
<dbReference type="InterPro" id="IPR023174">
    <property type="entry name" value="PDEase_CS"/>
</dbReference>
<feature type="binding site" evidence="5">
    <location>
        <position position="185"/>
    </location>
    <ligand>
        <name>Zn(2+)</name>
        <dbReference type="ChEBI" id="CHEBI:29105"/>
        <label>1</label>
    </ligand>
</feature>
<feature type="compositionally biased region" description="Basic residues" evidence="6">
    <location>
        <begin position="1"/>
        <end position="10"/>
    </location>
</feature>
<dbReference type="GO" id="GO:0046872">
    <property type="term" value="F:metal ion binding"/>
    <property type="evidence" value="ECO:0007669"/>
    <property type="project" value="UniProtKB-KW"/>
</dbReference>
<dbReference type="PRINTS" id="PR00387">
    <property type="entry name" value="PDIESTERASE1"/>
</dbReference>
<feature type="binding site" evidence="4">
    <location>
        <begin position="144"/>
        <end position="148"/>
    </location>
    <ligand>
        <name>AMP</name>
        <dbReference type="ChEBI" id="CHEBI:456215"/>
    </ligand>
</feature>
<feature type="binding site" evidence="5">
    <location>
        <position position="185"/>
    </location>
    <ligand>
        <name>Zn(2+)</name>
        <dbReference type="ChEBI" id="CHEBI:29105"/>
        <label>2</label>
    </ligand>
</feature>
<protein>
    <recommendedName>
        <fullName evidence="7">PDEase domain-containing protein</fullName>
    </recommendedName>
</protein>
<feature type="active site" description="Proton donor" evidence="3">
    <location>
        <position position="144"/>
    </location>
</feature>
<evidence type="ECO:0000256" key="3">
    <source>
        <dbReference type="PIRSR" id="PIRSR623088-1"/>
    </source>
</evidence>
<evidence type="ECO:0000313" key="9">
    <source>
        <dbReference type="Proteomes" id="UP000001307"/>
    </source>
</evidence>
<dbReference type="InterPro" id="IPR036971">
    <property type="entry name" value="PDEase_catalytic_dom_sf"/>
</dbReference>
<dbReference type="AlphaFoldDB" id="E4X007"/>
<organism evidence="8">
    <name type="scientific">Oikopleura dioica</name>
    <name type="common">Tunicate</name>
    <dbReference type="NCBI Taxonomy" id="34765"/>
    <lineage>
        <taxon>Eukaryota</taxon>
        <taxon>Metazoa</taxon>
        <taxon>Chordata</taxon>
        <taxon>Tunicata</taxon>
        <taxon>Appendicularia</taxon>
        <taxon>Copelata</taxon>
        <taxon>Oikopleuridae</taxon>
        <taxon>Oikopleura</taxon>
    </lineage>
</organism>
<dbReference type="InterPro" id="IPR002073">
    <property type="entry name" value="PDEase_catalytic_dom"/>
</dbReference>
<feature type="binding site" evidence="5">
    <location>
        <position position="148"/>
    </location>
    <ligand>
        <name>Zn(2+)</name>
        <dbReference type="ChEBI" id="CHEBI:29105"/>
        <label>1</label>
    </ligand>
</feature>
<gene>
    <name evidence="8" type="ORF">GSOID_T00015033001</name>
</gene>
<dbReference type="CDD" id="cd00077">
    <property type="entry name" value="HDc"/>
    <property type="match status" value="1"/>
</dbReference>
<dbReference type="InterPro" id="IPR023088">
    <property type="entry name" value="PDEase"/>
</dbReference>
<feature type="binding site" evidence="5">
    <location>
        <position position="184"/>
    </location>
    <ligand>
        <name>Zn(2+)</name>
        <dbReference type="ChEBI" id="CHEBI:29105"/>
        <label>1</label>
    </ligand>
</feature>
<feature type="binding site" evidence="4">
    <location>
        <position position="286"/>
    </location>
    <ligand>
        <name>AMP</name>
        <dbReference type="ChEBI" id="CHEBI:456215"/>
    </ligand>
</feature>
<dbReference type="EMBL" id="FN653020">
    <property type="protein sequence ID" value="CBY23105.1"/>
    <property type="molecule type" value="Genomic_DNA"/>
</dbReference>
<dbReference type="GO" id="GO:0004114">
    <property type="term" value="F:3',5'-cyclic-nucleotide phosphodiesterase activity"/>
    <property type="evidence" value="ECO:0007669"/>
    <property type="project" value="InterPro"/>
</dbReference>
<feature type="domain" description="PDEase" evidence="7">
    <location>
        <begin position="62"/>
        <end position="385"/>
    </location>
</feature>
<keyword evidence="2" id="KW-0378">Hydrolase</keyword>
<feature type="binding site" evidence="4">
    <location>
        <position position="334"/>
    </location>
    <ligand>
        <name>AMP</name>
        <dbReference type="ChEBI" id="CHEBI:456215"/>
    </ligand>
</feature>
<evidence type="ECO:0000256" key="6">
    <source>
        <dbReference type="SAM" id="MobiDB-lite"/>
    </source>
</evidence>
<dbReference type="OrthoDB" id="546632at2759"/>
<name>E4X007_OIKDI</name>
<evidence type="ECO:0000256" key="5">
    <source>
        <dbReference type="PIRSR" id="PIRSR623088-3"/>
    </source>
</evidence>
<sequence length="385" mass="43258">MSLPLRRRPPSLKLDRVESANLGRIDFRRASSPSAQGNRSPRREKKETLKRAHPGGMGRQEENNEDNDEPQPGIKAAREDANGHSHELTSVEFPIFSYDEDGLVSVITEMLDTAGVISHWKISTSRLGHFLLTVKSNYRANPYHNFRHAFCVTQIVYSLLDLLSPDVSLDLDSWGVLIFAAISHDVDHPGVANSFLKNSCDALYILYGDSGTLEHHHFSTLCKILHNRDNDIFANVLSKKSTLLRRIKELILCTDMAKQPAFIASASKKDSLSTDETLKLFLKCADISNEVRPKPIAQKIVDSLYQEMKLEKGLATSLNIPQSAICAIPREQQQLNFHRNCVLPLFNVLLKAFPRTRDTFWRPLAASAHDYGLVEDNKEEESAAS</sequence>
<dbReference type="PROSITE" id="PS51845">
    <property type="entry name" value="PDEASE_I_2"/>
    <property type="match status" value="1"/>
</dbReference>
<evidence type="ECO:0000259" key="7">
    <source>
        <dbReference type="PROSITE" id="PS51845"/>
    </source>
</evidence>
<evidence type="ECO:0000256" key="1">
    <source>
        <dbReference type="ARBA" id="ARBA00022723"/>
    </source>
</evidence>
<evidence type="ECO:0000256" key="4">
    <source>
        <dbReference type="PIRSR" id="PIRSR623088-2"/>
    </source>
</evidence>